<reference evidence="2 3" key="1">
    <citation type="submission" date="2023-01" db="EMBL/GenBank/DDBJ databases">
        <title>Analysis of 21 Apiospora genomes using comparative genomics revels a genus with tremendous synthesis potential of carbohydrate active enzymes and secondary metabolites.</title>
        <authorList>
            <person name="Sorensen T."/>
        </authorList>
    </citation>
    <scope>NUCLEOTIDE SEQUENCE [LARGE SCALE GENOMIC DNA]</scope>
    <source>
        <strain evidence="2 3">CBS 20057</strain>
    </source>
</reference>
<accession>A0ABR1R5C6</accession>
<gene>
    <name evidence="2" type="ORF">PG991_013193</name>
</gene>
<feature type="region of interest" description="Disordered" evidence="1">
    <location>
        <begin position="450"/>
        <end position="471"/>
    </location>
</feature>
<evidence type="ECO:0000313" key="3">
    <source>
        <dbReference type="Proteomes" id="UP001396898"/>
    </source>
</evidence>
<protein>
    <recommendedName>
        <fullName evidence="4">F-box domain-containing protein</fullName>
    </recommendedName>
</protein>
<name>A0ABR1R5C6_9PEZI</name>
<keyword evidence="3" id="KW-1185">Reference proteome</keyword>
<organism evidence="2 3">
    <name type="scientific">Apiospora marii</name>
    <dbReference type="NCBI Taxonomy" id="335849"/>
    <lineage>
        <taxon>Eukaryota</taxon>
        <taxon>Fungi</taxon>
        <taxon>Dikarya</taxon>
        <taxon>Ascomycota</taxon>
        <taxon>Pezizomycotina</taxon>
        <taxon>Sordariomycetes</taxon>
        <taxon>Xylariomycetidae</taxon>
        <taxon>Amphisphaeriales</taxon>
        <taxon>Apiosporaceae</taxon>
        <taxon>Apiospora</taxon>
    </lineage>
</organism>
<dbReference type="Proteomes" id="UP001396898">
    <property type="component" value="Unassembled WGS sequence"/>
</dbReference>
<evidence type="ECO:0000256" key="1">
    <source>
        <dbReference type="SAM" id="MobiDB-lite"/>
    </source>
</evidence>
<evidence type="ECO:0000313" key="2">
    <source>
        <dbReference type="EMBL" id="KAK8000971.1"/>
    </source>
</evidence>
<comment type="caution">
    <text evidence="2">The sequence shown here is derived from an EMBL/GenBank/DDBJ whole genome shotgun (WGS) entry which is preliminary data.</text>
</comment>
<evidence type="ECO:0008006" key="4">
    <source>
        <dbReference type="Google" id="ProtNLM"/>
    </source>
</evidence>
<feature type="compositionally biased region" description="Polar residues" evidence="1">
    <location>
        <begin position="450"/>
        <end position="470"/>
    </location>
</feature>
<sequence length="718" mass="81117">MPASSGFSWPWWPRKLLGPRFAAQEGGDNIRFLSNPLIPTSSPPGDLPFEIFLQVAGVIYQEHRPSLSALAQVNKMCYAAAMVWRLRSIRFEVTKREQLRRDVDNFLRVVKPTEGVKHVRWLEVRGCLAPTVAGEVKIKNRARGPVLQDHIYDGTTRDVFSEPVYADFDYDGPIEVLPEEDSAWQPVVDLLKALSHLEDFVFTSEENQFPPSLLRALQKHHPACRLHLPFFRFRSLRGEATDPHEMAIVCSPLLHSIGVKWVDVNFKKHDDWNRQAVMRLISSGMAPNLKRVNLTHSAPMAGGKRYGPYRPDPPWKGFTPGPWNRSAGMARAAPLQYLTIFDYNSIRVSHLTEWQQHNAFQKLTDLTFITQVSGEALEWATLNASFPHLKHLTMKFIFDEGDDGAPNFDSPAAAFLASLKPLESLRLTGNIDNETIDSILSRHGPTLQSLTLDPISSQSPSTGPRHQPSTYGRDHILQLRDACLRLEKLSLPIRRQKGKRAEVAIYRTLGEIPSLTDITLELSSSSGGVEEPREPFGDPFKDMHFEKALQFHERPMRNGDVMVALLNCALDETLARAIWDVVAGGKAGRPLRSLRLGPRGGTAYGQRGTSGGFKTVLEHLQRGYLLERSVRDDDADTGRAATPTVVELDRKAREAWDEQQRESRRDYIRRYAEMHPGQPSPPPSTCLEEVLKRLWPAKEGSYDWRDDWESLPLDMGQD</sequence>
<dbReference type="Gene3D" id="3.80.10.10">
    <property type="entry name" value="Ribonuclease Inhibitor"/>
    <property type="match status" value="1"/>
</dbReference>
<dbReference type="InterPro" id="IPR032675">
    <property type="entry name" value="LRR_dom_sf"/>
</dbReference>
<proteinExistence type="predicted"/>
<dbReference type="EMBL" id="JAQQWI010000018">
    <property type="protein sequence ID" value="KAK8000971.1"/>
    <property type="molecule type" value="Genomic_DNA"/>
</dbReference>